<accession>A0A4Z2HIH1</accession>
<sequence length="183" mass="20625">MNRKKGLQQKAVASAGRTPAGKSEEKKERMTGPSFCEVGHNKVENTREEEMAGRGALNEQELIRPDIWRARRLECACDALASISADLHEKFPHRPRSEWRWHVSPAKLEHRSFRKQNKEPSSISVPGVSGQARVDVSPSRGGPVRSTSRPTPRPPETNPPGDRDFLENRTQEDGWKKGLKESR</sequence>
<dbReference type="EMBL" id="SRLO01000241">
    <property type="protein sequence ID" value="TNN65075.1"/>
    <property type="molecule type" value="Genomic_DNA"/>
</dbReference>
<evidence type="ECO:0000313" key="3">
    <source>
        <dbReference type="Proteomes" id="UP000314294"/>
    </source>
</evidence>
<name>A0A4Z2HIH1_9TELE</name>
<organism evidence="2 3">
    <name type="scientific">Liparis tanakae</name>
    <name type="common">Tanaka's snailfish</name>
    <dbReference type="NCBI Taxonomy" id="230148"/>
    <lineage>
        <taxon>Eukaryota</taxon>
        <taxon>Metazoa</taxon>
        <taxon>Chordata</taxon>
        <taxon>Craniata</taxon>
        <taxon>Vertebrata</taxon>
        <taxon>Euteleostomi</taxon>
        <taxon>Actinopterygii</taxon>
        <taxon>Neopterygii</taxon>
        <taxon>Teleostei</taxon>
        <taxon>Neoteleostei</taxon>
        <taxon>Acanthomorphata</taxon>
        <taxon>Eupercaria</taxon>
        <taxon>Perciformes</taxon>
        <taxon>Cottioidei</taxon>
        <taxon>Cottales</taxon>
        <taxon>Liparidae</taxon>
        <taxon>Liparis</taxon>
    </lineage>
</organism>
<dbReference type="AlphaFoldDB" id="A0A4Z2HIH1"/>
<keyword evidence="3" id="KW-1185">Reference proteome</keyword>
<evidence type="ECO:0000256" key="1">
    <source>
        <dbReference type="SAM" id="MobiDB-lite"/>
    </source>
</evidence>
<comment type="caution">
    <text evidence="2">The sequence shown here is derived from an EMBL/GenBank/DDBJ whole genome shotgun (WGS) entry which is preliminary data.</text>
</comment>
<feature type="region of interest" description="Disordered" evidence="1">
    <location>
        <begin position="110"/>
        <end position="183"/>
    </location>
</feature>
<protein>
    <submittedName>
        <fullName evidence="2">Uncharacterized protein</fullName>
    </submittedName>
</protein>
<proteinExistence type="predicted"/>
<feature type="compositionally biased region" description="Basic and acidic residues" evidence="1">
    <location>
        <begin position="39"/>
        <end position="52"/>
    </location>
</feature>
<evidence type="ECO:0000313" key="2">
    <source>
        <dbReference type="EMBL" id="TNN65075.1"/>
    </source>
</evidence>
<feature type="compositionally biased region" description="Basic and acidic residues" evidence="1">
    <location>
        <begin position="161"/>
        <end position="183"/>
    </location>
</feature>
<reference evidence="2 3" key="1">
    <citation type="submission" date="2019-03" db="EMBL/GenBank/DDBJ databases">
        <title>First draft genome of Liparis tanakae, snailfish: a comprehensive survey of snailfish specific genes.</title>
        <authorList>
            <person name="Kim W."/>
            <person name="Song I."/>
            <person name="Jeong J.-H."/>
            <person name="Kim D."/>
            <person name="Kim S."/>
            <person name="Ryu S."/>
            <person name="Song J.Y."/>
            <person name="Lee S.K."/>
        </authorList>
    </citation>
    <scope>NUCLEOTIDE SEQUENCE [LARGE SCALE GENOMIC DNA]</scope>
    <source>
        <tissue evidence="2">Muscle</tissue>
    </source>
</reference>
<feature type="region of interest" description="Disordered" evidence="1">
    <location>
        <begin position="1"/>
        <end position="54"/>
    </location>
</feature>
<dbReference type="Proteomes" id="UP000314294">
    <property type="component" value="Unassembled WGS sequence"/>
</dbReference>
<gene>
    <name evidence="2" type="ORF">EYF80_024684</name>
</gene>